<evidence type="ECO:0000313" key="4">
    <source>
        <dbReference type="Proteomes" id="UP000529637"/>
    </source>
</evidence>
<evidence type="ECO:0000259" key="2">
    <source>
        <dbReference type="PROSITE" id="PS51832"/>
    </source>
</evidence>
<keyword evidence="4" id="KW-1185">Reference proteome</keyword>
<name>A0A7Y6NMM7_9BURK</name>
<comment type="caution">
    <text evidence="3">The sequence shown here is derived from an EMBL/GenBank/DDBJ whole genome shotgun (WGS) entry which is preliminary data.</text>
</comment>
<dbReference type="PANTHER" id="PTHR45228">
    <property type="entry name" value="CYCLIC DI-GMP PHOSPHODIESTERASE TM_0186-RELATED"/>
    <property type="match status" value="1"/>
</dbReference>
<dbReference type="InterPro" id="IPR006675">
    <property type="entry name" value="HDIG_dom"/>
</dbReference>
<feature type="region of interest" description="Disordered" evidence="1">
    <location>
        <begin position="44"/>
        <end position="79"/>
    </location>
</feature>
<dbReference type="CDD" id="cd00077">
    <property type="entry name" value="HDc"/>
    <property type="match status" value="1"/>
</dbReference>
<evidence type="ECO:0000313" key="3">
    <source>
        <dbReference type="EMBL" id="NUZ05879.1"/>
    </source>
</evidence>
<gene>
    <name evidence="3" type="ORF">HQN59_08885</name>
</gene>
<organism evidence="3 4">
    <name type="scientific">Piscinibacter koreensis</name>
    <dbReference type="NCBI Taxonomy" id="2742824"/>
    <lineage>
        <taxon>Bacteria</taxon>
        <taxon>Pseudomonadati</taxon>
        <taxon>Pseudomonadota</taxon>
        <taxon>Betaproteobacteria</taxon>
        <taxon>Burkholderiales</taxon>
        <taxon>Sphaerotilaceae</taxon>
        <taxon>Piscinibacter</taxon>
    </lineage>
</organism>
<dbReference type="Pfam" id="PF13487">
    <property type="entry name" value="HD_5"/>
    <property type="match status" value="1"/>
</dbReference>
<dbReference type="NCBIfam" id="TIGR00277">
    <property type="entry name" value="HDIG"/>
    <property type="match status" value="1"/>
</dbReference>
<dbReference type="Pfam" id="PF11871">
    <property type="entry name" value="DUF3391"/>
    <property type="match status" value="1"/>
</dbReference>
<evidence type="ECO:0000256" key="1">
    <source>
        <dbReference type="SAM" id="MobiDB-lite"/>
    </source>
</evidence>
<reference evidence="3 4" key="1">
    <citation type="submission" date="2020-06" db="EMBL/GenBank/DDBJ databases">
        <title>Schlegella sp. ID0723 isolated from air conditioner.</title>
        <authorList>
            <person name="Kim D.Y."/>
            <person name="Kim D.-U."/>
        </authorList>
    </citation>
    <scope>NUCLEOTIDE SEQUENCE [LARGE SCALE GENOMIC DNA]</scope>
    <source>
        <strain evidence="3 4">ID0723</strain>
    </source>
</reference>
<dbReference type="SMART" id="SM00471">
    <property type="entry name" value="HDc"/>
    <property type="match status" value="1"/>
</dbReference>
<dbReference type="SUPFAM" id="SSF109604">
    <property type="entry name" value="HD-domain/PDEase-like"/>
    <property type="match status" value="1"/>
</dbReference>
<dbReference type="InterPro" id="IPR037522">
    <property type="entry name" value="HD_GYP_dom"/>
</dbReference>
<dbReference type="AlphaFoldDB" id="A0A7Y6NMM7"/>
<dbReference type="Proteomes" id="UP000529637">
    <property type="component" value="Unassembled WGS sequence"/>
</dbReference>
<dbReference type="GO" id="GO:0008081">
    <property type="term" value="F:phosphoric diester hydrolase activity"/>
    <property type="evidence" value="ECO:0007669"/>
    <property type="project" value="UniProtKB-ARBA"/>
</dbReference>
<dbReference type="PROSITE" id="PS51832">
    <property type="entry name" value="HD_GYP"/>
    <property type="match status" value="1"/>
</dbReference>
<accession>A0A7Y6NMM7</accession>
<dbReference type="Gene3D" id="1.10.3210.10">
    <property type="entry name" value="Hypothetical protein af1432"/>
    <property type="match status" value="1"/>
</dbReference>
<sequence>MFVHLDGGWMSHPFPRSSFKITSEAQLARIRGLGVAQVRWDPARSDLPPAAEPASAAPVEASAPEAMAPDAPAPDAAPLTAEEPVPLLDAKLGAAARAERQFDEASRACKQATDLATRFPEDSRDLAEAITRTLLDQVLIEGELNIRVLTERAGEPGSMHSVNVAVLALLLGRYLSLTEADMLDLGVAAILHDVGKALGQPRVRGPEADIGPVEGRVHDEHVAEGVALAKRMGLSAGATRMIAQHHENVDGSGFPEGLSGEQMSVPARVLALVNRYDNLCNPPFADQALTPHEALSLLFTQRSAKLDISILSAFIRMMGVYPPGSTVQLTDDRLGLVVSVNSMRPLRPAVLIHEAGVARADAELVDLAAKPGLGIRRSLKPSQLPAAALEFLAPPRRVAYFFEPAPPPPDLAQAAGRPLA</sequence>
<dbReference type="InterPro" id="IPR052020">
    <property type="entry name" value="Cyclic_di-GMP/3'3'-cGAMP_PDE"/>
</dbReference>
<dbReference type="InterPro" id="IPR021812">
    <property type="entry name" value="DUF3391"/>
</dbReference>
<proteinExistence type="predicted"/>
<dbReference type="InterPro" id="IPR003607">
    <property type="entry name" value="HD/PDEase_dom"/>
</dbReference>
<feature type="domain" description="HD-GYP" evidence="2">
    <location>
        <begin position="135"/>
        <end position="330"/>
    </location>
</feature>
<dbReference type="PANTHER" id="PTHR45228:SF4">
    <property type="entry name" value="LIPOPROTEIN"/>
    <property type="match status" value="1"/>
</dbReference>
<protein>
    <submittedName>
        <fullName evidence="3">DUF3391 domain-containing protein</fullName>
    </submittedName>
</protein>
<feature type="compositionally biased region" description="Low complexity" evidence="1">
    <location>
        <begin position="48"/>
        <end position="79"/>
    </location>
</feature>
<dbReference type="EMBL" id="JABWMJ010000003">
    <property type="protein sequence ID" value="NUZ05879.1"/>
    <property type="molecule type" value="Genomic_DNA"/>
</dbReference>